<evidence type="ECO:0000256" key="4">
    <source>
        <dbReference type="ARBA" id="ARBA00022801"/>
    </source>
</evidence>
<keyword evidence="2" id="KW-0547">Nucleotide-binding</keyword>
<keyword evidence="14" id="KW-1185">Reference proteome</keyword>
<feature type="region of interest" description="Disordered" evidence="10">
    <location>
        <begin position="1173"/>
        <end position="1198"/>
    </location>
</feature>
<dbReference type="GO" id="GO:0003677">
    <property type="term" value="F:DNA binding"/>
    <property type="evidence" value="ECO:0007669"/>
    <property type="project" value="UniProtKB-KW"/>
</dbReference>
<feature type="domain" description="ATP-dependent helicase/deoxyribonuclease subunit B N-terminal" evidence="12">
    <location>
        <begin position="16"/>
        <end position="288"/>
    </location>
</feature>
<keyword evidence="6" id="KW-0269">Exonuclease</keyword>
<evidence type="ECO:0000256" key="3">
    <source>
        <dbReference type="ARBA" id="ARBA00022763"/>
    </source>
</evidence>
<dbReference type="InterPro" id="IPR027417">
    <property type="entry name" value="P-loop_NTPase"/>
</dbReference>
<dbReference type="Pfam" id="PF21445">
    <property type="entry name" value="ADDB_N"/>
    <property type="match status" value="1"/>
</dbReference>
<dbReference type="GO" id="GO:0005524">
    <property type="term" value="F:ATP binding"/>
    <property type="evidence" value="ECO:0007669"/>
    <property type="project" value="UniProtKB-KW"/>
</dbReference>
<evidence type="ECO:0000259" key="11">
    <source>
        <dbReference type="Pfam" id="PF12705"/>
    </source>
</evidence>
<evidence type="ECO:0000256" key="2">
    <source>
        <dbReference type="ARBA" id="ARBA00022741"/>
    </source>
</evidence>
<accession>A0A2I1K6E8</accession>
<keyword evidence="3" id="KW-0227">DNA damage</keyword>
<dbReference type="PANTHER" id="PTHR30591:SF1">
    <property type="entry name" value="RECBCD ENZYME SUBUNIT RECC"/>
    <property type="match status" value="1"/>
</dbReference>
<dbReference type="SUPFAM" id="SSF52540">
    <property type="entry name" value="P-loop containing nucleoside triphosphate hydrolases"/>
    <property type="match status" value="1"/>
</dbReference>
<evidence type="ECO:0000313" key="13">
    <source>
        <dbReference type="EMBL" id="PKY91228.1"/>
    </source>
</evidence>
<keyword evidence="9" id="KW-0234">DNA repair</keyword>
<evidence type="ECO:0000256" key="8">
    <source>
        <dbReference type="ARBA" id="ARBA00023125"/>
    </source>
</evidence>
<dbReference type="Pfam" id="PF12705">
    <property type="entry name" value="PDDEXK_1"/>
    <property type="match status" value="1"/>
</dbReference>
<dbReference type="GO" id="GO:0004386">
    <property type="term" value="F:helicase activity"/>
    <property type="evidence" value="ECO:0007669"/>
    <property type="project" value="UniProtKB-KW"/>
</dbReference>
<reference evidence="13 14" key="1">
    <citation type="submission" date="2017-12" db="EMBL/GenBank/DDBJ databases">
        <title>Phylogenetic diversity of female urinary microbiome.</title>
        <authorList>
            <person name="Thomas-White K."/>
            <person name="Wolfe A.J."/>
        </authorList>
    </citation>
    <scope>NUCLEOTIDE SEQUENCE [LARGE SCALE GENOMIC DNA]</scope>
    <source>
        <strain evidence="13 14">UMB0844</strain>
    </source>
</reference>
<dbReference type="AlphaFoldDB" id="A0A2I1K6E8"/>
<evidence type="ECO:0000256" key="9">
    <source>
        <dbReference type="ARBA" id="ARBA00023204"/>
    </source>
</evidence>
<evidence type="ECO:0000256" key="10">
    <source>
        <dbReference type="SAM" id="MobiDB-lite"/>
    </source>
</evidence>
<dbReference type="GO" id="GO:0006281">
    <property type="term" value="P:DNA repair"/>
    <property type="evidence" value="ECO:0007669"/>
    <property type="project" value="UniProtKB-KW"/>
</dbReference>
<gene>
    <name evidence="13" type="ORF">CYJ27_05865</name>
</gene>
<evidence type="ECO:0000256" key="7">
    <source>
        <dbReference type="ARBA" id="ARBA00022840"/>
    </source>
</evidence>
<evidence type="ECO:0000256" key="5">
    <source>
        <dbReference type="ARBA" id="ARBA00022806"/>
    </source>
</evidence>
<evidence type="ECO:0000256" key="1">
    <source>
        <dbReference type="ARBA" id="ARBA00022722"/>
    </source>
</evidence>
<dbReference type="GO" id="GO:0004527">
    <property type="term" value="F:exonuclease activity"/>
    <property type="evidence" value="ECO:0007669"/>
    <property type="project" value="UniProtKB-KW"/>
</dbReference>
<name>A0A2I1K6E8_9LACT</name>
<keyword evidence="1" id="KW-0540">Nuclease</keyword>
<dbReference type="InterPro" id="IPR049035">
    <property type="entry name" value="ADDB_N"/>
</dbReference>
<sequence>MLQITTLRDTRANKEKTYREIADYLRSDECHEVYYIVPEHMKFEMESQILEAMTLLKSEGTKKRQDNGMMRLQVFSFKRLAWYLLGQRRFQLADGVDEVGLTMILKKVLTQLEEELVIFRKESRLLGFQKELAHLFKEFEVGNVTSQSLGKMIEKLEHSKLSHQPLVQSQLSKLKEIQRIYQAYEEWMTGRYLKEDTLYRLLKEELMQKDLTNVRIVIEGFYRFHANEWAALDLLMQITDQVEVLLTLEGQKKGQDGRSGQDLFVVTQETYRTLIAKAKASHVKVAVDRSAGWSEDVQEGFRVLDQTLCQDWSTLTTSSSELADKEKSAVQAVVSLWACSSVYGEGEQVANQIYHEVSQGKLRYREIQILTRDMAGVRQHVLPYLRANEIPYFVDDSETMANHPLARFFQALFQIYKGNWKYEDVFDLLRTELLLPLEEGNFSLEELKTFREMVDRTENVVLKNGFEGRKWWKPGIIWNYLHVDDSGRVVANTFDQETQETANRVKAFLSAALMPLFENWATDQTVDQAVRYLYQFLKKNRVPQTLMTWAKDQAAHSSLELGRQHEQAWQCFVKTLEQYHDLFTEEKFVVEEFFSLLQVAFEKANFHIVPPTLDSVTIRGIDSQRSAPKRVTFAIGLTDNTLPKTYQKPSLLNEDERELLTQVMAEDEGLAMSNQALNHNEKFIAYKLFLSATDHLYLTYSYTPTQTKEAQISPYLAYLRQRFELDLEDHGDLLGKRAAYILGNWRSQRQAFVKLQGRIDGKEKAKLANLKESFLSVSREEALTAKILKTLGVKKEVKNFPPSLAQALYGPKLSVSVSSLELYNKDPFSYFLKYGLRLRERQLFTIDERLTGDYYHRVLQNYFEAIKKGGDFQTVFDKVTESVAKEDLYAVLRVKPSHNYQRKQLNETLSRMIQVLLQRDQLLGLENAANEKTFTKTYPWMANYPIPVYLRGVIDRLETMLYEEKGQEKHLIQVTDYKSGKREVDFGGIYQGIDLQLFTYLLVQLQSLPKNKGIPLGAFYQEIKSPLKEITSQADYDHLYARKVGENPDMLAEYRYKGYLLGSQELLNQVLKDPHKGPDIYPYQLTTGGEFTKRSSILTLKEFDTLLAYVEACLQRTVDHILAGDIPLNPMEKEPYLPSTTLYKSVAQFDLTEPGKHYVDKVKMDKTTFFDQLRKQTSEEEEGDTSVERKPNELTTNE</sequence>
<feature type="domain" description="PD-(D/E)XK endonuclease-like" evidence="11">
    <location>
        <begin position="815"/>
        <end position="1132"/>
    </location>
</feature>
<keyword evidence="5" id="KW-0347">Helicase</keyword>
<comment type="caution">
    <text evidence="13">The sequence shown here is derived from an EMBL/GenBank/DDBJ whole genome shotgun (WGS) entry which is preliminary data.</text>
</comment>
<evidence type="ECO:0000313" key="14">
    <source>
        <dbReference type="Proteomes" id="UP000234775"/>
    </source>
</evidence>
<organism evidence="13 14">
    <name type="scientific">Aerococcus christensenii</name>
    <dbReference type="NCBI Taxonomy" id="87541"/>
    <lineage>
        <taxon>Bacteria</taxon>
        <taxon>Bacillati</taxon>
        <taxon>Bacillota</taxon>
        <taxon>Bacilli</taxon>
        <taxon>Lactobacillales</taxon>
        <taxon>Aerococcaceae</taxon>
        <taxon>Aerococcus</taxon>
    </lineage>
</organism>
<evidence type="ECO:0000259" key="12">
    <source>
        <dbReference type="Pfam" id="PF21445"/>
    </source>
</evidence>
<keyword evidence="7" id="KW-0067">ATP-binding</keyword>
<dbReference type="RefSeq" id="WP_101660457.1">
    <property type="nucleotide sequence ID" value="NZ_PKGZ01000004.1"/>
</dbReference>
<protein>
    <submittedName>
        <fullName evidence="13">Uncharacterized protein</fullName>
    </submittedName>
</protein>
<evidence type="ECO:0000256" key="6">
    <source>
        <dbReference type="ARBA" id="ARBA00022839"/>
    </source>
</evidence>
<dbReference type="Gene3D" id="3.40.50.300">
    <property type="entry name" value="P-loop containing nucleotide triphosphate hydrolases"/>
    <property type="match status" value="4"/>
</dbReference>
<keyword evidence="8" id="KW-0238">DNA-binding</keyword>
<dbReference type="PANTHER" id="PTHR30591">
    <property type="entry name" value="RECBCD ENZYME SUBUNIT RECC"/>
    <property type="match status" value="1"/>
</dbReference>
<dbReference type="InterPro" id="IPR038726">
    <property type="entry name" value="PDDEXK_AddAB-type"/>
</dbReference>
<dbReference type="Proteomes" id="UP000234775">
    <property type="component" value="Unassembled WGS sequence"/>
</dbReference>
<proteinExistence type="predicted"/>
<keyword evidence="4" id="KW-0378">Hydrolase</keyword>
<dbReference type="GO" id="GO:0006310">
    <property type="term" value="P:DNA recombination"/>
    <property type="evidence" value="ECO:0007669"/>
    <property type="project" value="TreeGrafter"/>
</dbReference>
<dbReference type="EMBL" id="PKGZ01000004">
    <property type="protein sequence ID" value="PKY91228.1"/>
    <property type="molecule type" value="Genomic_DNA"/>
</dbReference>